<dbReference type="EMBL" id="JBIAMX010000003">
    <property type="protein sequence ID" value="MFF0542739.1"/>
    <property type="molecule type" value="Genomic_DNA"/>
</dbReference>
<feature type="compositionally biased region" description="Low complexity" evidence="1">
    <location>
        <begin position="218"/>
        <end position="241"/>
    </location>
</feature>
<evidence type="ECO:0000259" key="3">
    <source>
        <dbReference type="Pfam" id="PF26527"/>
    </source>
</evidence>
<evidence type="ECO:0000256" key="1">
    <source>
        <dbReference type="SAM" id="MobiDB-lite"/>
    </source>
</evidence>
<comment type="caution">
    <text evidence="4">The sequence shown here is derived from an EMBL/GenBank/DDBJ whole genome shotgun (WGS) entry which is preliminary data.</text>
</comment>
<reference evidence="4 5" key="1">
    <citation type="submission" date="2024-10" db="EMBL/GenBank/DDBJ databases">
        <title>The Natural Products Discovery Center: Release of the First 8490 Sequenced Strains for Exploring Actinobacteria Biosynthetic Diversity.</title>
        <authorList>
            <person name="Kalkreuter E."/>
            <person name="Kautsar S.A."/>
            <person name="Yang D."/>
            <person name="Bader C.D."/>
            <person name="Teijaro C.N."/>
            <person name="Fluegel L."/>
            <person name="Davis C.M."/>
            <person name="Simpson J.R."/>
            <person name="Lauterbach L."/>
            <person name="Steele A.D."/>
            <person name="Gui C."/>
            <person name="Meng S."/>
            <person name="Li G."/>
            <person name="Viehrig K."/>
            <person name="Ye F."/>
            <person name="Su P."/>
            <person name="Kiefer A.F."/>
            <person name="Nichols A."/>
            <person name="Cepeda A.J."/>
            <person name="Yan W."/>
            <person name="Fan B."/>
            <person name="Jiang Y."/>
            <person name="Adhikari A."/>
            <person name="Zheng C.-J."/>
            <person name="Schuster L."/>
            <person name="Cowan T.M."/>
            <person name="Smanski M.J."/>
            <person name="Chevrette M.G."/>
            <person name="De Carvalho L.P.S."/>
            <person name="Shen B."/>
        </authorList>
    </citation>
    <scope>NUCLEOTIDE SEQUENCE [LARGE SCALE GENOMIC DNA]</scope>
    <source>
        <strain evidence="4 5">NPDC004045</strain>
    </source>
</reference>
<feature type="region of interest" description="Disordered" evidence="1">
    <location>
        <begin position="25"/>
        <end position="318"/>
    </location>
</feature>
<feature type="compositionally biased region" description="Low complexity" evidence="1">
    <location>
        <begin position="104"/>
        <end position="142"/>
    </location>
</feature>
<keyword evidence="2" id="KW-1133">Transmembrane helix</keyword>
<feature type="compositionally biased region" description="Low complexity" evidence="1">
    <location>
        <begin position="150"/>
        <end position="165"/>
    </location>
</feature>
<organism evidence="4 5">
    <name type="scientific">Nocardia thailandica</name>
    <dbReference type="NCBI Taxonomy" id="257275"/>
    <lineage>
        <taxon>Bacteria</taxon>
        <taxon>Bacillati</taxon>
        <taxon>Actinomycetota</taxon>
        <taxon>Actinomycetes</taxon>
        <taxon>Mycobacteriales</taxon>
        <taxon>Nocardiaceae</taxon>
        <taxon>Nocardia</taxon>
    </lineage>
</organism>
<evidence type="ECO:0000313" key="4">
    <source>
        <dbReference type="EMBL" id="MFF0542739.1"/>
    </source>
</evidence>
<dbReference type="Pfam" id="PF26527">
    <property type="entry name" value="DUF8176"/>
    <property type="match status" value="1"/>
</dbReference>
<evidence type="ECO:0000313" key="5">
    <source>
        <dbReference type="Proteomes" id="UP001601444"/>
    </source>
</evidence>
<gene>
    <name evidence="4" type="ORF">ACFYTF_07860</name>
</gene>
<feature type="compositionally biased region" description="Pro residues" evidence="1">
    <location>
        <begin position="166"/>
        <end position="189"/>
    </location>
</feature>
<proteinExistence type="predicted"/>
<feature type="compositionally biased region" description="Pro residues" evidence="1">
    <location>
        <begin position="32"/>
        <end position="76"/>
    </location>
</feature>
<keyword evidence="2" id="KW-0812">Transmembrane</keyword>
<protein>
    <recommendedName>
        <fullName evidence="3">DUF8176 domain-containing protein</fullName>
    </recommendedName>
</protein>
<keyword evidence="2" id="KW-0472">Membrane</keyword>
<dbReference type="Proteomes" id="UP001601444">
    <property type="component" value="Unassembled WGS sequence"/>
</dbReference>
<name>A0ABW6PK12_9NOCA</name>
<feature type="transmembrane region" description="Helical" evidence="2">
    <location>
        <begin position="344"/>
        <end position="368"/>
    </location>
</feature>
<evidence type="ECO:0000256" key="2">
    <source>
        <dbReference type="SAM" id="Phobius"/>
    </source>
</evidence>
<keyword evidence="5" id="KW-1185">Reference proteome</keyword>
<dbReference type="InterPro" id="IPR058489">
    <property type="entry name" value="DUF8176"/>
</dbReference>
<feature type="domain" description="DUF8176" evidence="3">
    <location>
        <begin position="388"/>
        <end position="506"/>
    </location>
</feature>
<sequence length="509" mass="50793">MGDFGAPVGGPVPWAAPGAEAVPEVGWRPAAPGAPVPPRATPFGAPTPPASSAPFGDPTPPPATGTPFGGPTPPAAGSPFGAATPPPADPPAAQAPNTGVTPHGGATPSAGASPFGAATPSAGASPFSSASPNSGDSPFGEATPPPVGPPAGQAPSATASPFGGATPPPAGPFGAPTPEPGPFGAPPPISEATTRFGTSPGLPVAGARPGTDPGRSLTGPAAFGAPTPAPTADGAPFGAPTRPRTGEQPFGGPADGADATEVIRRESAGRAVAPDAAKTSGAQRVPSDADDDQPWWSKPDDDGLIPKPPAEPGLSWADDPIARRLAPATPAAPQRPERPDQQRLYWIIGGAAAAVLLVIGLVVTIGFVKRGGEEGPTSPPIAATTSATDCKPVSEQGVTVGNGPGDTTSGARAILGFQYAFYHDRSGPKVREFVAPDAEINGAEVIQQAIDTQVPQGTTHCVRIRQTDNARFDVQLTEFAPGGRKQLYRQEILTTNRDGKWLIVSVTPR</sequence>
<dbReference type="RefSeq" id="WP_387699514.1">
    <property type="nucleotide sequence ID" value="NZ_JBIAMX010000003.1"/>
</dbReference>
<accession>A0ABW6PK12</accession>